<sequence>MDPILSSDWINRMVSGLLPLTFPLFLTSINGSHVLLSKGSGPIVVSRRWSFKPSSDDIYYIRDLRVVIDSVFIIPISNPTIWVHLVPLKVNCFSCCRYGLSALLLRSR</sequence>
<accession>A0A9R1VHC8</accession>
<dbReference type="AlphaFoldDB" id="A0A9R1VHC8"/>
<keyword evidence="2" id="KW-1185">Reference proteome</keyword>
<proteinExistence type="predicted"/>
<reference evidence="1 2" key="1">
    <citation type="journal article" date="2017" name="Nat. Commun.">
        <title>Genome assembly with in vitro proximity ligation data and whole-genome triplication in lettuce.</title>
        <authorList>
            <person name="Reyes-Chin-Wo S."/>
            <person name="Wang Z."/>
            <person name="Yang X."/>
            <person name="Kozik A."/>
            <person name="Arikit S."/>
            <person name="Song C."/>
            <person name="Xia L."/>
            <person name="Froenicke L."/>
            <person name="Lavelle D.O."/>
            <person name="Truco M.J."/>
            <person name="Xia R."/>
            <person name="Zhu S."/>
            <person name="Xu C."/>
            <person name="Xu H."/>
            <person name="Xu X."/>
            <person name="Cox K."/>
            <person name="Korf I."/>
            <person name="Meyers B.C."/>
            <person name="Michelmore R.W."/>
        </authorList>
    </citation>
    <scope>NUCLEOTIDE SEQUENCE [LARGE SCALE GENOMIC DNA]</scope>
    <source>
        <strain evidence="2">cv. Salinas</strain>
        <tissue evidence="1">Seedlings</tissue>
    </source>
</reference>
<protein>
    <submittedName>
        <fullName evidence="1">Uncharacterized protein</fullName>
    </submittedName>
</protein>
<dbReference type="Proteomes" id="UP000235145">
    <property type="component" value="Unassembled WGS sequence"/>
</dbReference>
<comment type="caution">
    <text evidence="1">The sequence shown here is derived from an EMBL/GenBank/DDBJ whole genome shotgun (WGS) entry which is preliminary data.</text>
</comment>
<name>A0A9R1VHC8_LACSA</name>
<organism evidence="1 2">
    <name type="scientific">Lactuca sativa</name>
    <name type="common">Garden lettuce</name>
    <dbReference type="NCBI Taxonomy" id="4236"/>
    <lineage>
        <taxon>Eukaryota</taxon>
        <taxon>Viridiplantae</taxon>
        <taxon>Streptophyta</taxon>
        <taxon>Embryophyta</taxon>
        <taxon>Tracheophyta</taxon>
        <taxon>Spermatophyta</taxon>
        <taxon>Magnoliopsida</taxon>
        <taxon>eudicotyledons</taxon>
        <taxon>Gunneridae</taxon>
        <taxon>Pentapetalae</taxon>
        <taxon>asterids</taxon>
        <taxon>campanulids</taxon>
        <taxon>Asterales</taxon>
        <taxon>Asteraceae</taxon>
        <taxon>Cichorioideae</taxon>
        <taxon>Cichorieae</taxon>
        <taxon>Lactucinae</taxon>
        <taxon>Lactuca</taxon>
    </lineage>
</organism>
<evidence type="ECO:0000313" key="1">
    <source>
        <dbReference type="EMBL" id="KAJ0205304.1"/>
    </source>
</evidence>
<dbReference type="EMBL" id="NBSK02000005">
    <property type="protein sequence ID" value="KAJ0205304.1"/>
    <property type="molecule type" value="Genomic_DNA"/>
</dbReference>
<evidence type="ECO:0000313" key="2">
    <source>
        <dbReference type="Proteomes" id="UP000235145"/>
    </source>
</evidence>
<gene>
    <name evidence="1" type="ORF">LSAT_V11C500270220</name>
</gene>